<feature type="transmembrane region" description="Helical" evidence="1">
    <location>
        <begin position="54"/>
        <end position="74"/>
    </location>
</feature>
<dbReference type="Proteomes" id="UP000095210">
    <property type="component" value="Chromosome"/>
</dbReference>
<keyword evidence="3" id="KW-1185">Reference proteome</keyword>
<feature type="transmembrane region" description="Helical" evidence="1">
    <location>
        <begin position="275"/>
        <end position="294"/>
    </location>
</feature>
<name>A0AAC9HN48_9PSEU</name>
<accession>A0AAC9HN48</accession>
<feature type="transmembrane region" description="Helical" evidence="1">
    <location>
        <begin position="382"/>
        <end position="401"/>
    </location>
</feature>
<feature type="transmembrane region" description="Helical" evidence="1">
    <location>
        <begin position="408"/>
        <end position="428"/>
    </location>
</feature>
<evidence type="ECO:0008006" key="4">
    <source>
        <dbReference type="Google" id="ProtNLM"/>
    </source>
</evidence>
<evidence type="ECO:0000256" key="1">
    <source>
        <dbReference type="SAM" id="Phobius"/>
    </source>
</evidence>
<keyword evidence="1" id="KW-0812">Transmembrane</keyword>
<feature type="transmembrane region" description="Helical" evidence="1">
    <location>
        <begin position="95"/>
        <end position="118"/>
    </location>
</feature>
<organism evidence="2 3">
    <name type="scientific">Actinoalloteichus hymeniacidonis</name>
    <dbReference type="NCBI Taxonomy" id="340345"/>
    <lineage>
        <taxon>Bacteria</taxon>
        <taxon>Bacillati</taxon>
        <taxon>Actinomycetota</taxon>
        <taxon>Actinomycetes</taxon>
        <taxon>Pseudonocardiales</taxon>
        <taxon>Pseudonocardiaceae</taxon>
        <taxon>Actinoalloteichus</taxon>
    </lineage>
</organism>
<feature type="transmembrane region" description="Helical" evidence="1">
    <location>
        <begin position="130"/>
        <end position="153"/>
    </location>
</feature>
<feature type="transmembrane region" description="Helical" evidence="1">
    <location>
        <begin position="160"/>
        <end position="186"/>
    </location>
</feature>
<evidence type="ECO:0000313" key="2">
    <source>
        <dbReference type="EMBL" id="AOS62214.1"/>
    </source>
</evidence>
<feature type="transmembrane region" description="Helical" evidence="1">
    <location>
        <begin position="21"/>
        <end position="42"/>
    </location>
</feature>
<proteinExistence type="predicted"/>
<protein>
    <recommendedName>
        <fullName evidence="4">ABC-2 family transporter protein</fullName>
    </recommendedName>
</protein>
<keyword evidence="1" id="KW-1133">Transmembrane helix</keyword>
<feature type="transmembrane region" description="Helical" evidence="1">
    <location>
        <begin position="220"/>
        <end position="238"/>
    </location>
</feature>
<dbReference type="RefSeq" id="WP_069847495.1">
    <property type="nucleotide sequence ID" value="NZ_CP014859.1"/>
</dbReference>
<feature type="transmembrane region" description="Helical" evidence="1">
    <location>
        <begin position="300"/>
        <end position="320"/>
    </location>
</feature>
<dbReference type="KEGG" id="ahm:TL08_06965"/>
<dbReference type="EMBL" id="CP014859">
    <property type="protein sequence ID" value="AOS62214.1"/>
    <property type="molecule type" value="Genomic_DNA"/>
</dbReference>
<feature type="transmembrane region" description="Helical" evidence="1">
    <location>
        <begin position="448"/>
        <end position="468"/>
    </location>
</feature>
<keyword evidence="1" id="KW-0472">Membrane</keyword>
<reference evidence="3" key="1">
    <citation type="submission" date="2016-03" db="EMBL/GenBank/DDBJ databases">
        <title>Complete genome sequence of the type strain Actinoalloteichus hymeniacidonis DSM 45092.</title>
        <authorList>
            <person name="Schaffert L."/>
            <person name="Albersmeier A."/>
            <person name="Winkler A."/>
            <person name="Kalinowski J."/>
            <person name="Zotchev S."/>
            <person name="Ruckert C."/>
        </authorList>
    </citation>
    <scope>NUCLEOTIDE SEQUENCE [LARGE SCALE GENOMIC DNA]</scope>
    <source>
        <strain evidence="3">HPA177(T) (DSM 45092(T))</strain>
    </source>
</reference>
<evidence type="ECO:0000313" key="3">
    <source>
        <dbReference type="Proteomes" id="UP000095210"/>
    </source>
</evidence>
<dbReference type="AlphaFoldDB" id="A0AAC9HN48"/>
<feature type="transmembrane region" description="Helical" evidence="1">
    <location>
        <begin position="341"/>
        <end position="362"/>
    </location>
</feature>
<gene>
    <name evidence="2" type="ORF">TL08_06965</name>
</gene>
<sequence>MRPLLAAVRAETVRTRGSAAAYLPWLGLVIAGISFAGILITPDSQERAALLWQTLYATGMAAPLLTLLAGLTTAREVAAREGGTEWRATNTRIIVLARILILAALSALFHALAFGTVIPLSLLAGAPTDIAGILWAGAGCWIATLGVLALAYIATEAWGLIPVFLAAWVWQAIGTLAAEAGLWTVLPPTWAVRAMLPLLGAHQNGVPLDPTDPLAQESPALALTLGLLLTAVVVGARLRGTGAARTTRIDNRPVGRRSARPGKLGAVRCVMRSRAVIPLCAAAIVLAIAVAAVYPNSYLLGLHSYAMLPIGVCVVAVLTWQTLTPGWRILVLRRSNVLASVRTWLVLCVTSVTLAVTFGALANSVLRGDPDPATIMSLLRSGMLWLMLGTAGVLGALWISVRYGTGWALGATVVITTLGITLGGDVLAETWLWILGPTAWPLTADTPARLAIAAPIGLLMATAMWLLSGRALRTATARGI</sequence>